<dbReference type="OrthoDB" id="10359443at2759"/>
<proteinExistence type="predicted"/>
<reference evidence="1 2" key="1">
    <citation type="submission" date="2020-06" db="EMBL/GenBank/DDBJ databases">
        <authorList>
            <person name="Li R."/>
            <person name="Bekaert M."/>
        </authorList>
    </citation>
    <scope>NUCLEOTIDE SEQUENCE [LARGE SCALE GENOMIC DNA]</scope>
    <source>
        <strain evidence="2">wild</strain>
    </source>
</reference>
<name>A0A6J8C729_MYTCO</name>
<dbReference type="Proteomes" id="UP000507470">
    <property type="component" value="Unassembled WGS sequence"/>
</dbReference>
<protein>
    <submittedName>
        <fullName evidence="1">Uncharacterized protein</fullName>
    </submittedName>
</protein>
<dbReference type="EMBL" id="CACVKT020004686">
    <property type="protein sequence ID" value="CAC5391276.1"/>
    <property type="molecule type" value="Genomic_DNA"/>
</dbReference>
<dbReference type="AlphaFoldDB" id="A0A6J8C729"/>
<keyword evidence="2" id="KW-1185">Reference proteome</keyword>
<organism evidence="1 2">
    <name type="scientific">Mytilus coruscus</name>
    <name type="common">Sea mussel</name>
    <dbReference type="NCBI Taxonomy" id="42192"/>
    <lineage>
        <taxon>Eukaryota</taxon>
        <taxon>Metazoa</taxon>
        <taxon>Spiralia</taxon>
        <taxon>Lophotrochozoa</taxon>
        <taxon>Mollusca</taxon>
        <taxon>Bivalvia</taxon>
        <taxon>Autobranchia</taxon>
        <taxon>Pteriomorphia</taxon>
        <taxon>Mytilida</taxon>
        <taxon>Mytiloidea</taxon>
        <taxon>Mytilidae</taxon>
        <taxon>Mytilinae</taxon>
        <taxon>Mytilus</taxon>
    </lineage>
</organism>
<accession>A0A6J8C729</accession>
<evidence type="ECO:0000313" key="1">
    <source>
        <dbReference type="EMBL" id="CAC5391276.1"/>
    </source>
</evidence>
<gene>
    <name evidence="1" type="ORF">MCOR_26292</name>
</gene>
<evidence type="ECO:0000313" key="2">
    <source>
        <dbReference type="Proteomes" id="UP000507470"/>
    </source>
</evidence>
<sequence length="257" mass="29860">MSDDTIREFVVQLLIHLDILIIPKAIKQHYSSSDVYFVPCMIKDSKPTTFYSLDSQGERTIFLRYSLARHSIPTALAYKIIGGAINAWPLKDESHKPCLYHKAAVLNVSEDNQLRILIDKNQVMLYMTNRTSLLSISPDVVASVQECLTKNLQSSLLFHYNSFGRKIKPTNLSDLYKIEVGIQCGSDVCFKSSPDAMTIDSWRCRNGKEHQTKYLRYWTFNKVRRRLIKRHDVLCWIIDYIIKLVSIDLTFMRQQRC</sequence>